<organism evidence="2 3">
    <name type="scientific">Pseudonocardia charpentierae</name>
    <dbReference type="NCBI Taxonomy" id="3075545"/>
    <lineage>
        <taxon>Bacteria</taxon>
        <taxon>Bacillati</taxon>
        <taxon>Actinomycetota</taxon>
        <taxon>Actinomycetes</taxon>
        <taxon>Pseudonocardiales</taxon>
        <taxon>Pseudonocardiaceae</taxon>
        <taxon>Pseudonocardia</taxon>
    </lineage>
</organism>
<feature type="domain" description="Mycothiol-dependent maleylpyruvate isomerase metal-binding" evidence="1">
    <location>
        <begin position="12"/>
        <end position="148"/>
    </location>
</feature>
<dbReference type="NCBIfam" id="TIGR03083">
    <property type="entry name" value="maleylpyruvate isomerase family mycothiol-dependent enzyme"/>
    <property type="match status" value="1"/>
</dbReference>
<dbReference type="EMBL" id="JAVREJ010000003">
    <property type="protein sequence ID" value="MDT0349028.1"/>
    <property type="molecule type" value="Genomic_DNA"/>
</dbReference>
<evidence type="ECO:0000313" key="3">
    <source>
        <dbReference type="Proteomes" id="UP001183202"/>
    </source>
</evidence>
<accession>A0ABU2N7J9</accession>
<keyword evidence="3" id="KW-1185">Reference proteome</keyword>
<comment type="caution">
    <text evidence="2">The sequence shown here is derived from an EMBL/GenBank/DDBJ whole genome shotgun (WGS) entry which is preliminary data.</text>
</comment>
<dbReference type="GO" id="GO:0016853">
    <property type="term" value="F:isomerase activity"/>
    <property type="evidence" value="ECO:0007669"/>
    <property type="project" value="UniProtKB-KW"/>
</dbReference>
<proteinExistence type="predicted"/>
<keyword evidence="2" id="KW-0413">Isomerase</keyword>
<dbReference type="Pfam" id="PF11716">
    <property type="entry name" value="MDMPI_N"/>
    <property type="match status" value="1"/>
</dbReference>
<dbReference type="InterPro" id="IPR034660">
    <property type="entry name" value="DinB/YfiT-like"/>
</dbReference>
<evidence type="ECO:0000259" key="1">
    <source>
        <dbReference type="Pfam" id="PF11716"/>
    </source>
</evidence>
<dbReference type="Proteomes" id="UP001183202">
    <property type="component" value="Unassembled WGS sequence"/>
</dbReference>
<protein>
    <submittedName>
        <fullName evidence="2">Maleylpyruvate isomerase family mycothiol-dependent enzyme</fullName>
    </submittedName>
</protein>
<dbReference type="SUPFAM" id="SSF109854">
    <property type="entry name" value="DinB/YfiT-like putative metalloenzymes"/>
    <property type="match status" value="1"/>
</dbReference>
<reference evidence="3" key="1">
    <citation type="submission" date="2023-07" db="EMBL/GenBank/DDBJ databases">
        <title>30 novel species of actinomycetes from the DSMZ collection.</title>
        <authorList>
            <person name="Nouioui I."/>
        </authorList>
    </citation>
    <scope>NUCLEOTIDE SEQUENCE [LARGE SCALE GENOMIC DNA]</scope>
    <source>
        <strain evidence="3">DSM 45834</strain>
    </source>
</reference>
<sequence>MTTLADRSIAVLRATHDDLAALVPGLTDEQLTGPSGASEWTVAQVLSHLGSGAEIGLATLQTALAAGPAAGPDFNQSVWDRWNAMSPREQATNYLDHDARLVAAFEGLTSEQRSTGQVDLGFLPEPLSLASFAGMRLNEAAQHRWDVRVAFDPAAAIRADAAAVLAEHLAGGLSFLAGFIGKADALAAPVVVDFEGSGYGLVVTDKAAVVAEPADPTATFTGPLEAAIRLVGGRLRPANTPESVKVTGAVTLDDLRRVFPGY</sequence>
<name>A0ABU2N7J9_9PSEU</name>
<evidence type="ECO:0000313" key="2">
    <source>
        <dbReference type="EMBL" id="MDT0349028.1"/>
    </source>
</evidence>
<gene>
    <name evidence="2" type="ORF">RM445_05755</name>
</gene>
<dbReference type="InterPro" id="IPR017517">
    <property type="entry name" value="Maleyloyr_isom"/>
</dbReference>
<dbReference type="InterPro" id="IPR024344">
    <property type="entry name" value="MDMPI_metal-binding"/>
</dbReference>
<dbReference type="Gene3D" id="1.20.120.450">
    <property type="entry name" value="dinb family like domain"/>
    <property type="match status" value="1"/>
</dbReference>
<dbReference type="RefSeq" id="WP_311554999.1">
    <property type="nucleotide sequence ID" value="NZ_JAVREJ010000003.1"/>
</dbReference>